<gene>
    <name evidence="4" type="ORF">B4U79_02738</name>
</gene>
<evidence type="ECO:0000313" key="4">
    <source>
        <dbReference type="EMBL" id="RWS03042.1"/>
    </source>
</evidence>
<dbReference type="Proteomes" id="UP000285301">
    <property type="component" value="Unassembled WGS sequence"/>
</dbReference>
<evidence type="ECO:0000256" key="3">
    <source>
        <dbReference type="ARBA" id="ARBA00022679"/>
    </source>
</evidence>
<keyword evidence="5" id="KW-1185">Reference proteome</keyword>
<feature type="non-terminal residue" evidence="4">
    <location>
        <position position="1"/>
    </location>
</feature>
<dbReference type="Pfam" id="PF13489">
    <property type="entry name" value="Methyltransf_23"/>
    <property type="match status" value="1"/>
</dbReference>
<dbReference type="GO" id="GO:0008757">
    <property type="term" value="F:S-adenosylmethionine-dependent methyltransferase activity"/>
    <property type="evidence" value="ECO:0007669"/>
    <property type="project" value="UniProtKB-ARBA"/>
</dbReference>
<reference evidence="4 5" key="1">
    <citation type="journal article" date="2018" name="Gigascience">
        <title>Genomes of trombidid mites reveal novel predicted allergens and laterally-transferred genes associated with secondary metabolism.</title>
        <authorList>
            <person name="Dong X."/>
            <person name="Chaisiri K."/>
            <person name="Xia D."/>
            <person name="Armstrong S.D."/>
            <person name="Fang Y."/>
            <person name="Donnelly M.J."/>
            <person name="Kadowaki T."/>
            <person name="McGarry J.W."/>
            <person name="Darby A.C."/>
            <person name="Makepeace B.L."/>
        </authorList>
    </citation>
    <scope>NUCLEOTIDE SEQUENCE [LARGE SCALE GENOMIC DNA]</scope>
    <source>
        <strain evidence="4">UoL-WK</strain>
    </source>
</reference>
<accession>A0A3S3P1H6</accession>
<proteinExistence type="inferred from homology"/>
<dbReference type="GO" id="GO:0008173">
    <property type="term" value="F:RNA methyltransferase activity"/>
    <property type="evidence" value="ECO:0007669"/>
    <property type="project" value="UniProtKB-ARBA"/>
</dbReference>
<dbReference type="AlphaFoldDB" id="A0A3S3P1H6"/>
<dbReference type="PIRSF" id="PIRSF037755">
    <property type="entry name" value="Mettl2_prd"/>
    <property type="match status" value="1"/>
</dbReference>
<dbReference type="SUPFAM" id="SSF53335">
    <property type="entry name" value="S-adenosyl-L-methionine-dependent methyltransferases"/>
    <property type="match status" value="1"/>
</dbReference>
<protein>
    <submittedName>
        <fullName evidence="4">Methyltransferase-like protein</fullName>
    </submittedName>
</protein>
<comment type="caution">
    <text evidence="4">The sequence shown here is derived from an EMBL/GenBank/DDBJ whole genome shotgun (WGS) entry which is preliminary data.</text>
</comment>
<name>A0A3S3P1H6_9ACAR</name>
<evidence type="ECO:0000256" key="2">
    <source>
        <dbReference type="ARBA" id="ARBA00022603"/>
    </source>
</evidence>
<dbReference type="GO" id="GO:0032259">
    <property type="term" value="P:methylation"/>
    <property type="evidence" value="ECO:0007669"/>
    <property type="project" value="UniProtKB-KW"/>
</dbReference>
<dbReference type="PANTHER" id="PTHR22809">
    <property type="entry name" value="METHYLTRANSFERASE-RELATED"/>
    <property type="match status" value="1"/>
</dbReference>
<comment type="similarity">
    <text evidence="1">Belongs to the methyltransferase superfamily. METL family.</text>
</comment>
<keyword evidence="2 4" id="KW-0489">Methyltransferase</keyword>
<dbReference type="STRING" id="1965070.A0A3S3P1H6"/>
<evidence type="ECO:0000256" key="1">
    <source>
        <dbReference type="ARBA" id="ARBA00009725"/>
    </source>
</evidence>
<dbReference type="OrthoDB" id="417697at2759"/>
<keyword evidence="3 4" id="KW-0808">Transferase</keyword>
<dbReference type="InterPro" id="IPR026113">
    <property type="entry name" value="METTL2/6/8-like"/>
</dbReference>
<dbReference type="PANTHER" id="PTHR22809:SF5">
    <property type="entry name" value="TRNA N(3)-METHYLCYTIDINE METHYLTRANSFERASE METTL6"/>
    <property type="match status" value="1"/>
</dbReference>
<dbReference type="Gene3D" id="3.40.50.150">
    <property type="entry name" value="Vaccinia Virus protein VP39"/>
    <property type="match status" value="1"/>
</dbReference>
<dbReference type="CDD" id="cd02440">
    <property type="entry name" value="AdoMet_MTases"/>
    <property type="match status" value="1"/>
</dbReference>
<dbReference type="EMBL" id="NCKU01006922">
    <property type="protein sequence ID" value="RWS03042.1"/>
    <property type="molecule type" value="Genomic_DNA"/>
</dbReference>
<dbReference type="InterPro" id="IPR029063">
    <property type="entry name" value="SAM-dependent_MTases_sf"/>
</dbReference>
<sequence length="287" mass="33025">APSLATIVMRAAMDDSRDRTPRKLTEDERAKLSDDTALVSQFMQTKLEKDAKKNWDLFYKRNSTRFFKDRHWTTREFGELCGDHFASNRETRPKLLEIGAGVGNFIFPLIEENTNFYIYACDFSPVAVNLIKSNPLYNESTVCKAFVADITSDQFISDCRNHCSEGEVDVVSLIFVLSAINPEKMPAVVKNIFEVLKPGGIVIFRDYGIYDHAMLRFKNGHKLSENFYVRQDGTRAYYFSEDILSSLFENANFEILINRYVLRDTVNKKEGISVPRVFIQAKFMKPL</sequence>
<evidence type="ECO:0000313" key="5">
    <source>
        <dbReference type="Proteomes" id="UP000285301"/>
    </source>
</evidence>
<organism evidence="4 5">
    <name type="scientific">Dinothrombium tinctorium</name>
    <dbReference type="NCBI Taxonomy" id="1965070"/>
    <lineage>
        <taxon>Eukaryota</taxon>
        <taxon>Metazoa</taxon>
        <taxon>Ecdysozoa</taxon>
        <taxon>Arthropoda</taxon>
        <taxon>Chelicerata</taxon>
        <taxon>Arachnida</taxon>
        <taxon>Acari</taxon>
        <taxon>Acariformes</taxon>
        <taxon>Trombidiformes</taxon>
        <taxon>Prostigmata</taxon>
        <taxon>Anystina</taxon>
        <taxon>Parasitengona</taxon>
        <taxon>Trombidioidea</taxon>
        <taxon>Trombidiidae</taxon>
        <taxon>Dinothrombium</taxon>
    </lineage>
</organism>